<dbReference type="InterPro" id="IPR050271">
    <property type="entry name" value="UDP-glycosyltransferase"/>
</dbReference>
<comment type="catalytic activity">
    <reaction evidence="5">
        <text>glucuronate acceptor + UDP-alpha-D-glucuronate = acceptor beta-D-glucuronoside + UDP + H(+)</text>
        <dbReference type="Rhea" id="RHEA:21032"/>
        <dbReference type="ChEBI" id="CHEBI:15378"/>
        <dbReference type="ChEBI" id="CHEBI:58052"/>
        <dbReference type="ChEBI" id="CHEBI:58223"/>
        <dbReference type="ChEBI" id="CHEBI:132367"/>
        <dbReference type="ChEBI" id="CHEBI:132368"/>
        <dbReference type="EC" id="2.4.1.17"/>
    </reaction>
</comment>
<dbReference type="CDD" id="cd03784">
    <property type="entry name" value="GT1_Gtf-like"/>
    <property type="match status" value="2"/>
</dbReference>
<comment type="similarity">
    <text evidence="1">Belongs to the UDP-glycosyltransferase family.</text>
</comment>
<dbReference type="Gene3D" id="3.40.50.2000">
    <property type="entry name" value="Glycogen Phosphorylase B"/>
    <property type="match status" value="2"/>
</dbReference>
<evidence type="ECO:0000256" key="5">
    <source>
        <dbReference type="ARBA" id="ARBA00047475"/>
    </source>
</evidence>
<dbReference type="PANTHER" id="PTHR48043:SF145">
    <property type="entry name" value="FI06409P-RELATED"/>
    <property type="match status" value="1"/>
</dbReference>
<dbReference type="AlphaFoldDB" id="A0A085N3F3"/>
<keyword evidence="3" id="KW-0328">Glycosyltransferase</keyword>
<reference evidence="7" key="1">
    <citation type="journal article" date="2014" name="Nat. Genet.">
        <title>Genome and transcriptome of the porcine whipworm Trichuris suis.</title>
        <authorList>
            <person name="Jex A.R."/>
            <person name="Nejsum P."/>
            <person name="Schwarz E.M."/>
            <person name="Hu L."/>
            <person name="Young N.D."/>
            <person name="Hall R.S."/>
            <person name="Korhonen P.K."/>
            <person name="Liao S."/>
            <person name="Thamsborg S."/>
            <person name="Xia J."/>
            <person name="Xu P."/>
            <person name="Wang S."/>
            <person name="Scheerlinck J.P."/>
            <person name="Hofmann A."/>
            <person name="Sternberg P.W."/>
            <person name="Wang J."/>
            <person name="Gasser R.B."/>
        </authorList>
    </citation>
    <scope>NUCLEOTIDE SEQUENCE [LARGE SCALE GENOMIC DNA]</scope>
    <source>
        <strain evidence="7">DCEP-RM93F</strain>
    </source>
</reference>
<evidence type="ECO:0000313" key="7">
    <source>
        <dbReference type="EMBL" id="KFD63999.1"/>
    </source>
</evidence>
<keyword evidence="6" id="KW-0732">Signal</keyword>
<dbReference type="InterPro" id="IPR002213">
    <property type="entry name" value="UDP_glucos_trans"/>
</dbReference>
<dbReference type="GO" id="GO:0015020">
    <property type="term" value="F:glucuronosyltransferase activity"/>
    <property type="evidence" value="ECO:0007669"/>
    <property type="project" value="UniProtKB-EC"/>
</dbReference>
<dbReference type="InterPro" id="IPR035595">
    <property type="entry name" value="UDP_glycos_trans_CS"/>
</dbReference>
<dbReference type="EC" id="2.4.1.17" evidence="2"/>
<name>A0A085N3F3_9BILA</name>
<gene>
    <name evidence="7" type="ORF">M514_10546</name>
</gene>
<evidence type="ECO:0000256" key="1">
    <source>
        <dbReference type="ARBA" id="ARBA00009995"/>
    </source>
</evidence>
<keyword evidence="4" id="KW-0808">Transferase</keyword>
<dbReference type="SUPFAM" id="SSF53756">
    <property type="entry name" value="UDP-Glycosyltransferase/glycogen phosphorylase"/>
    <property type="match status" value="2"/>
</dbReference>
<dbReference type="EMBL" id="KL367563">
    <property type="protein sequence ID" value="KFD63999.1"/>
    <property type="molecule type" value="Genomic_DNA"/>
</dbReference>
<feature type="signal peptide" evidence="6">
    <location>
        <begin position="1"/>
        <end position="21"/>
    </location>
</feature>
<dbReference type="PANTHER" id="PTHR48043">
    <property type="entry name" value="EG:EG0003.4 PROTEIN-RELATED"/>
    <property type="match status" value="1"/>
</dbReference>
<evidence type="ECO:0000256" key="4">
    <source>
        <dbReference type="ARBA" id="ARBA00022679"/>
    </source>
</evidence>
<dbReference type="Proteomes" id="UP000030758">
    <property type="component" value="Unassembled WGS sequence"/>
</dbReference>
<dbReference type="Pfam" id="PF00201">
    <property type="entry name" value="UDPGT"/>
    <property type="match status" value="2"/>
</dbReference>
<organism evidence="7">
    <name type="scientific">Trichuris suis</name>
    <name type="common">pig whipworm</name>
    <dbReference type="NCBI Taxonomy" id="68888"/>
    <lineage>
        <taxon>Eukaryota</taxon>
        <taxon>Metazoa</taxon>
        <taxon>Ecdysozoa</taxon>
        <taxon>Nematoda</taxon>
        <taxon>Enoplea</taxon>
        <taxon>Dorylaimia</taxon>
        <taxon>Trichinellida</taxon>
        <taxon>Trichuridae</taxon>
        <taxon>Trichuris</taxon>
    </lineage>
</organism>
<proteinExistence type="inferred from homology"/>
<evidence type="ECO:0000256" key="2">
    <source>
        <dbReference type="ARBA" id="ARBA00012544"/>
    </source>
</evidence>
<evidence type="ECO:0000256" key="3">
    <source>
        <dbReference type="ARBA" id="ARBA00022676"/>
    </source>
</evidence>
<sequence length="784" mass="88052">MHTSFHMPVHFLLLLLRLCSSQSKTIGLFMNTGPYSHDAMMQHIADDLYDKRYKVFLLQIRVFNFNMTLPKSKYVHPTLRYDYSGPETLAVMQEAQAQIWHGPVPLGGGTVNLKGVYAFQKLYEVQSAACQAALKSESYLSKIKAAHLDFIVIDYVLNECALGISAILKIPRVYLSNYPLIEVYSNTFGVPSNPSYVPAVLSPTSSRMTFVQRLQNVLIHTATIFIRASLIWRSQKLLHSVGHDAELRGEERKAIFYGTPLEFLLDGPRPLSNSVKYLGCLRCSRRDEIRTSQSQSWLPDKNMIIASFGTCASATRLPKQVLNSFITAFSQLKQYKVLLQMPGIEIHNSTWPSNVVAVQWIPLLDLLRSPSVKLLISHGGMSTTVEAVNNAVPMLGIPLQGDQMYNVGRLVEKGVADVLPISGLTAELLSKKLRRMLPITANDQTLNLKQKRAIKNYSIGVVVTMIREQVLNSFITAFSQLKQYKVLLQMPGIEIHNSTWPSNVVAVQWIPLLDLLRSPSVKLLISHGGMSTTVEAVNNAVPMLGIPLQGDQMYNVGRLVEKGVADVLPISGLTAELLSKKLRRMLPITANDQTLNLKQKRAIKNYRGVVNYEEDLECESLEVFLRFKNEPFQKQDNRHPDLVLLPEYRQALSTFIAKIPKILVQQMTPGLIKCPAGLPQNSRVKRTLNGLNLWACLALLWMCVRLDIFFQNKAVSSQLKRCSGRDPFSSVTFLNCSGNVDRANTSTIAASPVLFKFFLLEYVFGQHVTQAVDKRFNSRVNMER</sequence>
<accession>A0A085N3F3</accession>
<protein>
    <recommendedName>
        <fullName evidence="2">glucuronosyltransferase</fullName>
        <ecNumber evidence="2">2.4.1.17</ecNumber>
    </recommendedName>
</protein>
<dbReference type="PROSITE" id="PS00375">
    <property type="entry name" value="UDPGT"/>
    <property type="match status" value="2"/>
</dbReference>
<evidence type="ECO:0000256" key="6">
    <source>
        <dbReference type="SAM" id="SignalP"/>
    </source>
</evidence>
<feature type="chain" id="PRO_5001795675" description="glucuronosyltransferase" evidence="6">
    <location>
        <begin position="22"/>
        <end position="784"/>
    </location>
</feature>